<name>A0A2H9TJD4_9FUNG</name>
<keyword evidence="4" id="KW-1185">Reference proteome</keyword>
<accession>A0A2H9TJD4</accession>
<feature type="region of interest" description="Disordered" evidence="1">
    <location>
        <begin position="544"/>
        <end position="615"/>
    </location>
</feature>
<feature type="compositionally biased region" description="Polar residues" evidence="1">
    <location>
        <begin position="484"/>
        <end position="493"/>
    </location>
</feature>
<evidence type="ECO:0000256" key="2">
    <source>
        <dbReference type="SAM" id="SignalP"/>
    </source>
</evidence>
<gene>
    <name evidence="3" type="ORF">PSACC_02331</name>
</gene>
<feature type="signal peptide" evidence="2">
    <location>
        <begin position="1"/>
        <end position="19"/>
    </location>
</feature>
<organism evidence="3 4">
    <name type="scientific">Paramicrosporidium saccamoebae</name>
    <dbReference type="NCBI Taxonomy" id="1246581"/>
    <lineage>
        <taxon>Eukaryota</taxon>
        <taxon>Fungi</taxon>
        <taxon>Fungi incertae sedis</taxon>
        <taxon>Cryptomycota</taxon>
        <taxon>Cryptomycota incertae sedis</taxon>
        <taxon>Paramicrosporidium</taxon>
    </lineage>
</organism>
<evidence type="ECO:0000313" key="4">
    <source>
        <dbReference type="Proteomes" id="UP000240830"/>
    </source>
</evidence>
<proteinExistence type="predicted"/>
<dbReference type="Proteomes" id="UP000240830">
    <property type="component" value="Unassembled WGS sequence"/>
</dbReference>
<feature type="non-terminal residue" evidence="3">
    <location>
        <position position="666"/>
    </location>
</feature>
<dbReference type="AlphaFoldDB" id="A0A2H9TJD4"/>
<dbReference type="EMBL" id="MTSL01000152">
    <property type="protein sequence ID" value="PJF17867.1"/>
    <property type="molecule type" value="Genomic_DNA"/>
</dbReference>
<feature type="compositionally biased region" description="Polar residues" evidence="1">
    <location>
        <begin position="546"/>
        <end position="561"/>
    </location>
</feature>
<evidence type="ECO:0000313" key="3">
    <source>
        <dbReference type="EMBL" id="PJF17867.1"/>
    </source>
</evidence>
<reference evidence="3 4" key="1">
    <citation type="submission" date="2016-10" db="EMBL/GenBank/DDBJ databases">
        <title>The genome of Paramicrosporidium saccamoebae is the missing link in understanding Cryptomycota and Microsporidia evolution.</title>
        <authorList>
            <person name="Quandt C.A."/>
            <person name="Beaudet D."/>
            <person name="Corsaro D."/>
            <person name="Michel R."/>
            <person name="Corradi N."/>
            <person name="James T."/>
        </authorList>
    </citation>
    <scope>NUCLEOTIDE SEQUENCE [LARGE SCALE GENOMIC DNA]</scope>
    <source>
        <strain evidence="3 4">KSL3</strain>
    </source>
</reference>
<evidence type="ECO:0000256" key="1">
    <source>
        <dbReference type="SAM" id="MobiDB-lite"/>
    </source>
</evidence>
<keyword evidence="2" id="KW-0732">Signal</keyword>
<protein>
    <submittedName>
        <fullName evidence="3">Uncharacterized protein</fullName>
    </submittedName>
</protein>
<feature type="chain" id="PRO_5014133182" evidence="2">
    <location>
        <begin position="20"/>
        <end position="666"/>
    </location>
</feature>
<sequence length="666" mass="74229">MRIILAASILLVTVTGTKSLDDTLDNLKSSNGPKITRYVRHALDSECYMEMLETAMPTLSALLTKQWGSQETYNDAMRATLDLTHETLPADLITSLWSGVTPTFDDGDTRQFLNKVREMEAGLEVQMRFVAAMLLKMPGAFKKHIGKNDKSQFSSCLKFANAMSLTSSKGVKKNFASCAGDTISEDTMRALDVIFINFGHLVDVYELIDRDHWLLSGPAHDMAMLTGSRFIIHLHQQKKTQKWKSFKTWLQEGGADPQDLISTLPLSTIVMIMFDTRLQKHGAGRVEFADWLWASNAAATQYLRTLADRHPEPIFEDLDEHSYSMFPRPSRSIGQIQDDTESVVCGLLMLHCFLQENGIDGACRKVRNLAVHPMVAVRRAMATHQYDIVDTKWSKRHFALLPFIDFEQYTGANLKVIPKKLPVGAAMVQNAASVCTVLDCEGHGVRARTSEYANSPQHGHQYRDDEMRSIRGQGLGDDHFGSSYAAQSGQAPTMNGYHPQPSAPPMDLETEDEMWSSGDPEQSIGYTGQSARYADYPEYSDAPMGYSNQYSEHFNQSSGYSDQAPDHYDQAPGYSNQPSEYFGHSPGYPDHSSAQHPGRSAAGPATRRPTTGYSVDHTYQANSMSQVPPGLEDCTDIYNRCIKNSIYSLLSTRLNEEEATGLMSHM</sequence>
<comment type="caution">
    <text evidence="3">The sequence shown here is derived from an EMBL/GenBank/DDBJ whole genome shotgun (WGS) entry which is preliminary data.</text>
</comment>
<feature type="region of interest" description="Disordered" evidence="1">
    <location>
        <begin position="471"/>
        <end position="526"/>
    </location>
</feature>